<reference evidence="3 4" key="1">
    <citation type="submission" date="2019-02" db="EMBL/GenBank/DDBJ databases">
        <title>Deep-cultivation of Planctomycetes and their phenomic and genomic characterization uncovers novel biology.</title>
        <authorList>
            <person name="Wiegand S."/>
            <person name="Jogler M."/>
            <person name="Boedeker C."/>
            <person name="Pinto D."/>
            <person name="Vollmers J."/>
            <person name="Rivas-Marin E."/>
            <person name="Kohn T."/>
            <person name="Peeters S.H."/>
            <person name="Heuer A."/>
            <person name="Rast P."/>
            <person name="Oberbeckmann S."/>
            <person name="Bunk B."/>
            <person name="Jeske O."/>
            <person name="Meyerdierks A."/>
            <person name="Storesund J.E."/>
            <person name="Kallscheuer N."/>
            <person name="Luecker S."/>
            <person name="Lage O.M."/>
            <person name="Pohl T."/>
            <person name="Merkel B.J."/>
            <person name="Hornburger P."/>
            <person name="Mueller R.-W."/>
            <person name="Bruemmer F."/>
            <person name="Labrenz M."/>
            <person name="Spormann A.M."/>
            <person name="Op Den Camp H."/>
            <person name="Overmann J."/>
            <person name="Amann R."/>
            <person name="Jetten M.S.M."/>
            <person name="Mascher T."/>
            <person name="Medema M.H."/>
            <person name="Devos D.P."/>
            <person name="Kaster A.-K."/>
            <person name="Ovreas L."/>
            <person name="Rohde M."/>
            <person name="Galperin M.Y."/>
            <person name="Jogler C."/>
        </authorList>
    </citation>
    <scope>NUCLEOTIDE SEQUENCE [LARGE SCALE GENOMIC DNA]</scope>
    <source>
        <strain evidence="3 4">KOR34</strain>
    </source>
</reference>
<feature type="domain" description="Polysaccharide export protein N-terminal" evidence="2">
    <location>
        <begin position="52"/>
        <end position="116"/>
    </location>
</feature>
<dbReference type="Proteomes" id="UP000316714">
    <property type="component" value="Unassembled WGS sequence"/>
</dbReference>
<dbReference type="RefSeq" id="WP_146564413.1">
    <property type="nucleotide sequence ID" value="NZ_SIHJ01000001.1"/>
</dbReference>
<comment type="caution">
    <text evidence="3">The sequence shown here is derived from an EMBL/GenBank/DDBJ whole genome shotgun (WGS) entry which is preliminary data.</text>
</comment>
<keyword evidence="1" id="KW-0732">Signal</keyword>
<dbReference type="InterPro" id="IPR049712">
    <property type="entry name" value="Poly_export"/>
</dbReference>
<dbReference type="AlphaFoldDB" id="A0A5C5VG24"/>
<evidence type="ECO:0000313" key="4">
    <source>
        <dbReference type="Proteomes" id="UP000316714"/>
    </source>
</evidence>
<dbReference type="EMBL" id="SIHJ01000001">
    <property type="protein sequence ID" value="TWT37051.1"/>
    <property type="molecule type" value="Genomic_DNA"/>
</dbReference>
<gene>
    <name evidence="3" type="ORF">KOR34_19980</name>
</gene>
<dbReference type="Pfam" id="PF02563">
    <property type="entry name" value="Poly_export"/>
    <property type="match status" value="1"/>
</dbReference>
<name>A0A5C5VG24_9BACT</name>
<dbReference type="InterPro" id="IPR003715">
    <property type="entry name" value="Poly_export_N"/>
</dbReference>
<evidence type="ECO:0000313" key="3">
    <source>
        <dbReference type="EMBL" id="TWT37051.1"/>
    </source>
</evidence>
<protein>
    <submittedName>
        <fullName evidence="3">Polysaccharide biosynthesis/export protein</fullName>
    </submittedName>
</protein>
<dbReference type="PANTHER" id="PTHR33619">
    <property type="entry name" value="POLYSACCHARIDE EXPORT PROTEIN GFCE-RELATED"/>
    <property type="match status" value="1"/>
</dbReference>
<dbReference type="GO" id="GO:0015159">
    <property type="term" value="F:polysaccharide transmembrane transporter activity"/>
    <property type="evidence" value="ECO:0007669"/>
    <property type="project" value="InterPro"/>
</dbReference>
<evidence type="ECO:0000256" key="1">
    <source>
        <dbReference type="ARBA" id="ARBA00022729"/>
    </source>
</evidence>
<sequence>MPSRLRSLPTPRFSLKSLLVLMLGVAVGYSLNLYTLRLLVGPGSESAMTALPTYVIEPPDVVAITLLDQSAELAPLEGERLVGPDGRISLGELGGVAISGLTIEEARAAIEKKLADNGHKVRLILDVHAYNSKKYLVITKNGAGGDSITQLPITGNDTVLDAMASVGGVKNYSNTAIYISRPSARPNGVAQVLPVNYHEVVQGVTRTNYQLLPGDRLFIEPKLPTAAQPKPLSGVQAIPIPVDAERRGRSA</sequence>
<dbReference type="OrthoDB" id="279464at2"/>
<keyword evidence="4" id="KW-1185">Reference proteome</keyword>
<dbReference type="PANTHER" id="PTHR33619:SF3">
    <property type="entry name" value="POLYSACCHARIDE EXPORT PROTEIN GFCE-RELATED"/>
    <property type="match status" value="1"/>
</dbReference>
<accession>A0A5C5VG24</accession>
<proteinExistence type="predicted"/>
<evidence type="ECO:0000259" key="2">
    <source>
        <dbReference type="Pfam" id="PF02563"/>
    </source>
</evidence>
<dbReference type="Gene3D" id="3.30.1950.10">
    <property type="entry name" value="wza like domain"/>
    <property type="match status" value="1"/>
</dbReference>
<organism evidence="3 4">
    <name type="scientific">Posidoniimonas corsicana</name>
    <dbReference type="NCBI Taxonomy" id="1938618"/>
    <lineage>
        <taxon>Bacteria</taxon>
        <taxon>Pseudomonadati</taxon>
        <taxon>Planctomycetota</taxon>
        <taxon>Planctomycetia</taxon>
        <taxon>Pirellulales</taxon>
        <taxon>Lacipirellulaceae</taxon>
        <taxon>Posidoniimonas</taxon>
    </lineage>
</organism>